<feature type="compositionally biased region" description="Basic and acidic residues" evidence="1">
    <location>
        <begin position="155"/>
        <end position="168"/>
    </location>
</feature>
<accession>G7DZT9</accession>
<dbReference type="InParanoid" id="G7DZT9"/>
<feature type="domain" description="G-patch" evidence="2">
    <location>
        <begin position="121"/>
        <end position="167"/>
    </location>
</feature>
<dbReference type="SMART" id="SM00443">
    <property type="entry name" value="G_patch"/>
    <property type="match status" value="1"/>
</dbReference>
<dbReference type="Pfam" id="PF01585">
    <property type="entry name" value="G-patch"/>
    <property type="match status" value="1"/>
</dbReference>
<dbReference type="EMBL" id="BABT02000074">
    <property type="protein sequence ID" value="GAA96099.1"/>
    <property type="molecule type" value="Genomic_DNA"/>
</dbReference>
<dbReference type="eggNOG" id="KOG2384">
    <property type="taxonomic scope" value="Eukaryota"/>
</dbReference>
<dbReference type="PANTHER" id="PTHR20923:SF1">
    <property type="entry name" value="G PATCH DOMAIN AND ANKYRIN REPEAT-CONTAINING PROTEIN 1"/>
    <property type="match status" value="1"/>
</dbReference>
<dbReference type="Proteomes" id="UP000009131">
    <property type="component" value="Unassembled WGS sequence"/>
</dbReference>
<keyword evidence="4" id="KW-1185">Reference proteome</keyword>
<dbReference type="InterPro" id="IPR000467">
    <property type="entry name" value="G_patch_dom"/>
</dbReference>
<proteinExistence type="predicted"/>
<dbReference type="AlphaFoldDB" id="G7DZT9"/>
<evidence type="ECO:0000313" key="4">
    <source>
        <dbReference type="Proteomes" id="UP000009131"/>
    </source>
</evidence>
<dbReference type="GO" id="GO:0003676">
    <property type="term" value="F:nucleic acid binding"/>
    <property type="evidence" value="ECO:0007669"/>
    <property type="project" value="InterPro"/>
</dbReference>
<dbReference type="RefSeq" id="XP_014567718.1">
    <property type="nucleotide sequence ID" value="XM_014712232.1"/>
</dbReference>
<evidence type="ECO:0000313" key="3">
    <source>
        <dbReference type="EMBL" id="GAA96099.1"/>
    </source>
</evidence>
<sequence length="218" mass="24483">MSRRRASDDEWDGLPVWGPTTRSKKRLVFVKATGVHLRTVEPAARAADEEDSASFYKRITTERAVSPDFMEIPAPEQLNRCTVCAVTYPRGRADEHHRSLAHLIAADPSSITPSTQYGLKSTNLGWQALQQQGWQEGRPLGRDGSGLKVPIRPSVKRDRSGIGMEQKKERLADRQYVIKSTKPVEPILPARPLTAKEIQRQKKAETDQWKAVYADLNA</sequence>
<dbReference type="PANTHER" id="PTHR20923">
    <property type="entry name" value="BAT4 PROTEIN-RELATED"/>
    <property type="match status" value="1"/>
</dbReference>
<name>G7DZT9_MIXOS</name>
<gene>
    <name evidence="3" type="primary">Mo02760</name>
    <name evidence="3" type="ORF">E5Q_02760</name>
</gene>
<evidence type="ECO:0000256" key="1">
    <source>
        <dbReference type="SAM" id="MobiDB-lite"/>
    </source>
</evidence>
<feature type="region of interest" description="Disordered" evidence="1">
    <location>
        <begin position="137"/>
        <end position="168"/>
    </location>
</feature>
<dbReference type="InterPro" id="IPR039146">
    <property type="entry name" value="GPANK1"/>
</dbReference>
<dbReference type="OrthoDB" id="20282at2759"/>
<reference evidence="3 4" key="2">
    <citation type="journal article" date="2012" name="Open Biol.">
        <title>Characteristics of nucleosomes and linker DNA regions on the genome of the basidiomycete Mixia osmundae revealed by mono- and dinucleosome mapping.</title>
        <authorList>
            <person name="Nishida H."/>
            <person name="Kondo S."/>
            <person name="Matsumoto T."/>
            <person name="Suzuki Y."/>
            <person name="Yoshikawa H."/>
            <person name="Taylor T.D."/>
            <person name="Sugiyama J."/>
        </authorList>
    </citation>
    <scope>NUCLEOTIDE SEQUENCE [LARGE SCALE GENOMIC DNA]</scope>
    <source>
        <strain evidence="4">CBS 9802 / IAM 14324 / JCM 22182 / KY 12970</strain>
    </source>
</reference>
<evidence type="ECO:0000259" key="2">
    <source>
        <dbReference type="PROSITE" id="PS50174"/>
    </source>
</evidence>
<dbReference type="PROSITE" id="PS50174">
    <property type="entry name" value="G_PATCH"/>
    <property type="match status" value="1"/>
</dbReference>
<dbReference type="HOGENOM" id="CLU_1267179_0_0_1"/>
<protein>
    <recommendedName>
        <fullName evidence="2">G-patch domain-containing protein</fullName>
    </recommendedName>
</protein>
<comment type="caution">
    <text evidence="3">The sequence shown here is derived from an EMBL/GenBank/DDBJ whole genome shotgun (WGS) entry which is preliminary data.</text>
</comment>
<organism evidence="3 4">
    <name type="scientific">Mixia osmundae (strain CBS 9802 / IAM 14324 / JCM 22182 / KY 12970)</name>
    <dbReference type="NCBI Taxonomy" id="764103"/>
    <lineage>
        <taxon>Eukaryota</taxon>
        <taxon>Fungi</taxon>
        <taxon>Dikarya</taxon>
        <taxon>Basidiomycota</taxon>
        <taxon>Pucciniomycotina</taxon>
        <taxon>Mixiomycetes</taxon>
        <taxon>Mixiales</taxon>
        <taxon>Mixiaceae</taxon>
        <taxon>Mixia</taxon>
    </lineage>
</organism>
<reference evidence="3 4" key="1">
    <citation type="journal article" date="2011" name="J. Gen. Appl. Microbiol.">
        <title>Draft genome sequencing of the enigmatic basidiomycete Mixia osmundae.</title>
        <authorList>
            <person name="Nishida H."/>
            <person name="Nagatsuka Y."/>
            <person name="Sugiyama J."/>
        </authorList>
    </citation>
    <scope>NUCLEOTIDE SEQUENCE [LARGE SCALE GENOMIC DNA]</scope>
    <source>
        <strain evidence="4">CBS 9802 / IAM 14324 / JCM 22182 / KY 12970</strain>
    </source>
</reference>